<protein>
    <submittedName>
        <fullName evidence="1">Uncharacterized protein</fullName>
    </submittedName>
</protein>
<name>A0A7J5X9E5_DISMA</name>
<sequence>MTKSILTRESDVESLVGNREVGEEADLSRVVSKQACAERGRQRGAHQPPQGLGEAAVLRHQQEVMRALQVERVEGKCHQGSHIEVIAVSLSVDRYTRVHAVIRLELQGWRRRDRRGEIRSATQRDCLRAVSLDEALLTQKGDGAAQLKALTEALPIHRHTR</sequence>
<reference evidence="1 2" key="1">
    <citation type="submission" date="2020-03" db="EMBL/GenBank/DDBJ databases">
        <title>Dissostichus mawsoni Genome sequencing and assembly.</title>
        <authorList>
            <person name="Park H."/>
        </authorList>
    </citation>
    <scope>NUCLEOTIDE SEQUENCE [LARGE SCALE GENOMIC DNA]</scope>
    <source>
        <strain evidence="1">DM0001</strain>
        <tissue evidence="1">Muscle</tissue>
    </source>
</reference>
<evidence type="ECO:0000313" key="1">
    <source>
        <dbReference type="EMBL" id="KAF3833636.1"/>
    </source>
</evidence>
<dbReference type="Proteomes" id="UP000518266">
    <property type="component" value="Unassembled WGS sequence"/>
</dbReference>
<dbReference type="AlphaFoldDB" id="A0A7J5X9E5"/>
<feature type="non-terminal residue" evidence="1">
    <location>
        <position position="161"/>
    </location>
</feature>
<organism evidence="1 2">
    <name type="scientific">Dissostichus mawsoni</name>
    <name type="common">Antarctic cod</name>
    <dbReference type="NCBI Taxonomy" id="36200"/>
    <lineage>
        <taxon>Eukaryota</taxon>
        <taxon>Metazoa</taxon>
        <taxon>Chordata</taxon>
        <taxon>Craniata</taxon>
        <taxon>Vertebrata</taxon>
        <taxon>Euteleostomi</taxon>
        <taxon>Actinopterygii</taxon>
        <taxon>Neopterygii</taxon>
        <taxon>Teleostei</taxon>
        <taxon>Neoteleostei</taxon>
        <taxon>Acanthomorphata</taxon>
        <taxon>Eupercaria</taxon>
        <taxon>Perciformes</taxon>
        <taxon>Notothenioidei</taxon>
        <taxon>Nototheniidae</taxon>
        <taxon>Dissostichus</taxon>
    </lineage>
</organism>
<evidence type="ECO:0000313" key="2">
    <source>
        <dbReference type="Proteomes" id="UP000518266"/>
    </source>
</evidence>
<proteinExistence type="predicted"/>
<dbReference type="EMBL" id="JAAKFY010000026">
    <property type="protein sequence ID" value="KAF3833636.1"/>
    <property type="molecule type" value="Genomic_DNA"/>
</dbReference>
<accession>A0A7J5X9E5</accession>
<gene>
    <name evidence="1" type="ORF">F7725_024840</name>
</gene>
<comment type="caution">
    <text evidence="1">The sequence shown here is derived from an EMBL/GenBank/DDBJ whole genome shotgun (WGS) entry which is preliminary data.</text>
</comment>
<keyword evidence="2" id="KW-1185">Reference proteome</keyword>